<dbReference type="Pfam" id="PF08299">
    <property type="entry name" value="Bac_DnaA_C"/>
    <property type="match status" value="1"/>
</dbReference>
<proteinExistence type="predicted"/>
<dbReference type="OrthoDB" id="8480222at2"/>
<protein>
    <recommendedName>
        <fullName evidence="1">Chromosomal replication initiator DnaA C-terminal domain-containing protein</fullName>
    </recommendedName>
</protein>
<gene>
    <name evidence="2" type="ORF">DUT91_13460</name>
</gene>
<dbReference type="NCBIfam" id="NF004686">
    <property type="entry name" value="PRK06030.1-1"/>
    <property type="match status" value="1"/>
</dbReference>
<dbReference type="GO" id="GO:0005524">
    <property type="term" value="F:ATP binding"/>
    <property type="evidence" value="ECO:0007669"/>
    <property type="project" value="InterPro"/>
</dbReference>
<dbReference type="GO" id="GO:0043565">
    <property type="term" value="F:sequence-specific DNA binding"/>
    <property type="evidence" value="ECO:0007669"/>
    <property type="project" value="InterPro"/>
</dbReference>
<dbReference type="EMBL" id="QOZG01000005">
    <property type="protein sequence ID" value="RCS23299.1"/>
    <property type="molecule type" value="Genomic_DNA"/>
</dbReference>
<dbReference type="GO" id="GO:0006270">
    <property type="term" value="P:DNA replication initiation"/>
    <property type="evidence" value="ECO:0007669"/>
    <property type="project" value="InterPro"/>
</dbReference>
<dbReference type="CDD" id="cd06571">
    <property type="entry name" value="Bac_DnaA_C"/>
    <property type="match status" value="1"/>
</dbReference>
<name>A0A368K1N9_9HYPH</name>
<comment type="caution">
    <text evidence="2">The sequence shown here is derived from an EMBL/GenBank/DDBJ whole genome shotgun (WGS) entry which is preliminary data.</text>
</comment>
<dbReference type="Gene3D" id="1.10.1750.10">
    <property type="match status" value="1"/>
</dbReference>
<dbReference type="AlphaFoldDB" id="A0A368K1N9"/>
<dbReference type="RefSeq" id="WP_114440914.1">
    <property type="nucleotide sequence ID" value="NZ_QOZG01000005.1"/>
</dbReference>
<sequence length="154" mass="16946">MSSVLSGVVRTQSEAVDALVALAVKHGRCVVIDKPSLVEKSNRRKLPRSRMIEACDAFIDILAAFFGVPGSELRSCDRCRREVARVRQIGMYVAHTLFGMTMTEVAQGFGRDRSTVMHACHLIEDAREDKDFDAILVAFERLSAATFLGEGRAG</sequence>
<dbReference type="GO" id="GO:0006275">
    <property type="term" value="P:regulation of DNA replication"/>
    <property type="evidence" value="ECO:0007669"/>
    <property type="project" value="InterPro"/>
</dbReference>
<accession>A0A368K1N9</accession>
<dbReference type="PANTHER" id="PTHR30050:SF4">
    <property type="entry name" value="ATP-BINDING PROTEIN RV3427C IN INSERTION SEQUENCE-RELATED"/>
    <property type="match status" value="1"/>
</dbReference>
<dbReference type="SMART" id="SM00760">
    <property type="entry name" value="Bac_DnaA_C"/>
    <property type="match status" value="1"/>
</dbReference>
<organism evidence="2 3">
    <name type="scientific">Phyllobacterium salinisoli</name>
    <dbReference type="NCBI Taxonomy" id="1899321"/>
    <lineage>
        <taxon>Bacteria</taxon>
        <taxon>Pseudomonadati</taxon>
        <taxon>Pseudomonadota</taxon>
        <taxon>Alphaproteobacteria</taxon>
        <taxon>Hyphomicrobiales</taxon>
        <taxon>Phyllobacteriaceae</taxon>
        <taxon>Phyllobacterium</taxon>
    </lineage>
</organism>
<evidence type="ECO:0000259" key="1">
    <source>
        <dbReference type="SMART" id="SM00760"/>
    </source>
</evidence>
<keyword evidence="3" id="KW-1185">Reference proteome</keyword>
<evidence type="ECO:0000313" key="3">
    <source>
        <dbReference type="Proteomes" id="UP000253420"/>
    </source>
</evidence>
<dbReference type="SUPFAM" id="SSF48295">
    <property type="entry name" value="TrpR-like"/>
    <property type="match status" value="1"/>
</dbReference>
<dbReference type="Proteomes" id="UP000253420">
    <property type="component" value="Unassembled WGS sequence"/>
</dbReference>
<evidence type="ECO:0000313" key="2">
    <source>
        <dbReference type="EMBL" id="RCS23299.1"/>
    </source>
</evidence>
<feature type="domain" description="Chromosomal replication initiator DnaA C-terminal" evidence="1">
    <location>
        <begin position="54"/>
        <end position="123"/>
    </location>
</feature>
<dbReference type="InterPro" id="IPR013159">
    <property type="entry name" value="DnaA_C"/>
</dbReference>
<reference evidence="2 3" key="1">
    <citation type="submission" date="2018-07" db="EMBL/GenBank/DDBJ databases">
        <title>The draft genome of Phyllobacterium salinisoli.</title>
        <authorList>
            <person name="Liu L."/>
            <person name="Li L."/>
            <person name="Zhang X."/>
            <person name="Liang L."/>
        </authorList>
    </citation>
    <scope>NUCLEOTIDE SEQUENCE [LARGE SCALE GENOMIC DNA]</scope>
    <source>
        <strain evidence="2 3">LLAN61</strain>
    </source>
</reference>
<dbReference type="InterPro" id="IPR010921">
    <property type="entry name" value="Trp_repressor/repl_initiator"/>
</dbReference>
<dbReference type="PANTHER" id="PTHR30050">
    <property type="entry name" value="CHROMOSOMAL REPLICATION INITIATOR PROTEIN DNAA"/>
    <property type="match status" value="1"/>
</dbReference>